<dbReference type="PANTHER" id="PTHR14155">
    <property type="entry name" value="RING FINGER DOMAIN-CONTAINING"/>
    <property type="match status" value="1"/>
</dbReference>
<dbReference type="GO" id="GO:0008270">
    <property type="term" value="F:zinc ion binding"/>
    <property type="evidence" value="ECO:0007669"/>
    <property type="project" value="UniProtKB-KW"/>
</dbReference>
<keyword evidence="4 8" id="KW-0863">Zinc-finger</keyword>
<dbReference type="FunFam" id="3.30.40.10:FF:000468">
    <property type="entry name" value="RING/U-box superfamily protein"/>
    <property type="match status" value="1"/>
</dbReference>
<evidence type="ECO:0000313" key="12">
    <source>
        <dbReference type="Proteomes" id="UP001443914"/>
    </source>
</evidence>
<reference evidence="11" key="1">
    <citation type="submission" date="2024-03" db="EMBL/GenBank/DDBJ databases">
        <title>WGS assembly of Saponaria officinalis var. Norfolk2.</title>
        <authorList>
            <person name="Jenkins J."/>
            <person name="Shu S."/>
            <person name="Grimwood J."/>
            <person name="Barry K."/>
            <person name="Goodstein D."/>
            <person name="Schmutz J."/>
            <person name="Leebens-Mack J."/>
            <person name="Osbourn A."/>
        </authorList>
    </citation>
    <scope>NUCLEOTIDE SEQUENCE [LARGE SCALE GENOMIC DNA]</scope>
    <source>
        <strain evidence="11">JIC</strain>
    </source>
</reference>
<dbReference type="Pfam" id="PF13639">
    <property type="entry name" value="zf-RING_2"/>
    <property type="match status" value="1"/>
</dbReference>
<accession>A0AAW1IJL1</accession>
<evidence type="ECO:0000256" key="6">
    <source>
        <dbReference type="ARBA" id="ARBA00022833"/>
    </source>
</evidence>
<dbReference type="Proteomes" id="UP001443914">
    <property type="component" value="Unassembled WGS sequence"/>
</dbReference>
<evidence type="ECO:0000256" key="5">
    <source>
        <dbReference type="ARBA" id="ARBA00022786"/>
    </source>
</evidence>
<name>A0AAW1IJL1_SAPOF</name>
<dbReference type="PANTHER" id="PTHR14155:SF627">
    <property type="entry name" value="OS06G0192800 PROTEIN"/>
    <property type="match status" value="1"/>
</dbReference>
<sequence length="271" mass="30751">MRRVNEFSPSSSWTTTYRHDNNSSVSNEDSQFIRNHAAAFHNARGGAVATDYRPFEERVLLRPPTVTHRIPMDHYPRPTRIIIVNNTTTLDHTTNPRLPSFLHQFTHRPISRNNIHVPPTDGDASKLTKDEQETVLKNLHRHTYTHVPMTSRSISFYYRGLNKDAIKKASEKNEDEDGKNCAVCLEDFRNGEEVMLTTCKHMFHEECIVPWVKSHGKCPVCRSGLCDRGNGSAAGLNRDRGAVLSDEHRGMFSDDILSLIRAVDEAFILGA</sequence>
<evidence type="ECO:0000256" key="9">
    <source>
        <dbReference type="SAM" id="MobiDB-lite"/>
    </source>
</evidence>
<feature type="region of interest" description="Disordered" evidence="9">
    <location>
        <begin position="1"/>
        <end position="28"/>
    </location>
</feature>
<keyword evidence="6" id="KW-0862">Zinc</keyword>
<evidence type="ECO:0000313" key="11">
    <source>
        <dbReference type="EMBL" id="KAK9689966.1"/>
    </source>
</evidence>
<dbReference type="Gene3D" id="3.30.40.10">
    <property type="entry name" value="Zinc/RING finger domain, C3HC4 (zinc finger)"/>
    <property type="match status" value="1"/>
</dbReference>
<proteinExistence type="inferred from homology"/>
<evidence type="ECO:0000256" key="2">
    <source>
        <dbReference type="ARBA" id="ARBA00012483"/>
    </source>
</evidence>
<dbReference type="AlphaFoldDB" id="A0AAW1IJL1"/>
<protein>
    <recommendedName>
        <fullName evidence="2">RING-type E3 ubiquitin transferase</fullName>
        <ecNumber evidence="2">2.3.2.27</ecNumber>
    </recommendedName>
</protein>
<dbReference type="CDD" id="cd16454">
    <property type="entry name" value="RING-H2_PA-TM-RING"/>
    <property type="match status" value="1"/>
</dbReference>
<dbReference type="GO" id="GO:0061630">
    <property type="term" value="F:ubiquitin protein ligase activity"/>
    <property type="evidence" value="ECO:0007669"/>
    <property type="project" value="UniProtKB-EC"/>
</dbReference>
<keyword evidence="5" id="KW-0833">Ubl conjugation pathway</keyword>
<dbReference type="InterPro" id="IPR013083">
    <property type="entry name" value="Znf_RING/FYVE/PHD"/>
</dbReference>
<keyword evidence="3" id="KW-0479">Metal-binding</keyword>
<dbReference type="InterPro" id="IPR001841">
    <property type="entry name" value="Znf_RING"/>
</dbReference>
<gene>
    <name evidence="11" type="ORF">RND81_09G094700</name>
</gene>
<evidence type="ECO:0000259" key="10">
    <source>
        <dbReference type="PROSITE" id="PS50089"/>
    </source>
</evidence>
<dbReference type="EC" id="2.3.2.27" evidence="2"/>
<comment type="caution">
    <text evidence="11">The sequence shown here is derived from an EMBL/GenBank/DDBJ whole genome shotgun (WGS) entry which is preliminary data.</text>
</comment>
<evidence type="ECO:0000256" key="8">
    <source>
        <dbReference type="PROSITE-ProRule" id="PRU00175"/>
    </source>
</evidence>
<evidence type="ECO:0000256" key="3">
    <source>
        <dbReference type="ARBA" id="ARBA00022723"/>
    </source>
</evidence>
<dbReference type="EMBL" id="JBDFQZ010000009">
    <property type="protein sequence ID" value="KAK9689966.1"/>
    <property type="molecule type" value="Genomic_DNA"/>
</dbReference>
<comment type="similarity">
    <text evidence="7">Belongs to the RING-type zinc finger family. ATL subfamily.</text>
</comment>
<dbReference type="InterPro" id="IPR053238">
    <property type="entry name" value="RING-H2_zinc_finger"/>
</dbReference>
<evidence type="ECO:0000256" key="7">
    <source>
        <dbReference type="ARBA" id="ARBA00024209"/>
    </source>
</evidence>
<dbReference type="PROSITE" id="PS50089">
    <property type="entry name" value="ZF_RING_2"/>
    <property type="match status" value="1"/>
</dbReference>
<comment type="catalytic activity">
    <reaction evidence="1">
        <text>S-ubiquitinyl-[E2 ubiquitin-conjugating enzyme]-L-cysteine + [acceptor protein]-L-lysine = [E2 ubiquitin-conjugating enzyme]-L-cysteine + N(6)-ubiquitinyl-[acceptor protein]-L-lysine.</text>
        <dbReference type="EC" id="2.3.2.27"/>
    </reaction>
</comment>
<evidence type="ECO:0000256" key="1">
    <source>
        <dbReference type="ARBA" id="ARBA00000900"/>
    </source>
</evidence>
<keyword evidence="12" id="KW-1185">Reference proteome</keyword>
<feature type="compositionally biased region" description="Polar residues" evidence="9">
    <location>
        <begin position="7"/>
        <end position="28"/>
    </location>
</feature>
<organism evidence="11 12">
    <name type="scientific">Saponaria officinalis</name>
    <name type="common">Common soapwort</name>
    <name type="synonym">Lychnis saponaria</name>
    <dbReference type="NCBI Taxonomy" id="3572"/>
    <lineage>
        <taxon>Eukaryota</taxon>
        <taxon>Viridiplantae</taxon>
        <taxon>Streptophyta</taxon>
        <taxon>Embryophyta</taxon>
        <taxon>Tracheophyta</taxon>
        <taxon>Spermatophyta</taxon>
        <taxon>Magnoliopsida</taxon>
        <taxon>eudicotyledons</taxon>
        <taxon>Gunneridae</taxon>
        <taxon>Pentapetalae</taxon>
        <taxon>Caryophyllales</taxon>
        <taxon>Caryophyllaceae</taxon>
        <taxon>Caryophylleae</taxon>
        <taxon>Saponaria</taxon>
    </lineage>
</organism>
<dbReference type="SMART" id="SM00184">
    <property type="entry name" value="RING"/>
    <property type="match status" value="1"/>
</dbReference>
<evidence type="ECO:0000256" key="4">
    <source>
        <dbReference type="ARBA" id="ARBA00022771"/>
    </source>
</evidence>
<feature type="domain" description="RING-type" evidence="10">
    <location>
        <begin position="181"/>
        <end position="222"/>
    </location>
</feature>
<dbReference type="SUPFAM" id="SSF57850">
    <property type="entry name" value="RING/U-box"/>
    <property type="match status" value="1"/>
</dbReference>